<dbReference type="OrthoDB" id="3210158at2"/>
<gene>
    <name evidence="2" type="ORF">FHE74_00075</name>
</gene>
<feature type="region of interest" description="Disordered" evidence="1">
    <location>
        <begin position="1"/>
        <end position="22"/>
    </location>
</feature>
<reference evidence="2 3" key="1">
    <citation type="submission" date="2019-06" db="EMBL/GenBank/DDBJ databases">
        <authorList>
            <person name="Li J."/>
        </authorList>
    </citation>
    <scope>NUCLEOTIDE SEQUENCE [LARGE SCALE GENOMIC DNA]</scope>
    <source>
        <strain evidence="2 3">LMG 28165</strain>
    </source>
</reference>
<keyword evidence="3" id="KW-1185">Reference proteome</keyword>
<evidence type="ECO:0000313" key="2">
    <source>
        <dbReference type="EMBL" id="TNM00388.1"/>
    </source>
</evidence>
<proteinExistence type="predicted"/>
<dbReference type="Proteomes" id="UP000312032">
    <property type="component" value="Unassembled WGS sequence"/>
</dbReference>
<accession>A0A5C4U700</accession>
<evidence type="ECO:0000313" key="3">
    <source>
        <dbReference type="Proteomes" id="UP000312032"/>
    </source>
</evidence>
<feature type="compositionally biased region" description="Low complexity" evidence="1">
    <location>
        <begin position="1"/>
        <end position="10"/>
    </location>
</feature>
<dbReference type="EMBL" id="VDHJ01000001">
    <property type="protein sequence ID" value="TNM00388.1"/>
    <property type="molecule type" value="Genomic_DNA"/>
</dbReference>
<feature type="region of interest" description="Disordered" evidence="1">
    <location>
        <begin position="117"/>
        <end position="151"/>
    </location>
</feature>
<protein>
    <submittedName>
        <fullName evidence="2">DUF3027 domain-containing protein</fullName>
    </submittedName>
</protein>
<dbReference type="AlphaFoldDB" id="A0A5C4U700"/>
<dbReference type="InterPro" id="IPR021391">
    <property type="entry name" value="DUF3027"/>
</dbReference>
<dbReference type="RefSeq" id="WP_139464387.1">
    <property type="nucleotide sequence ID" value="NZ_VDHJ01000001.1"/>
</dbReference>
<comment type="caution">
    <text evidence="2">The sequence shown here is derived from an EMBL/GenBank/DDBJ whole genome shotgun (WGS) entry which is preliminary data.</text>
</comment>
<name>A0A5C4U700_9CORY</name>
<evidence type="ECO:0000256" key="1">
    <source>
        <dbReference type="SAM" id="MobiDB-lite"/>
    </source>
</evidence>
<dbReference type="Pfam" id="PF11228">
    <property type="entry name" value="DUF3027"/>
    <property type="match status" value="1"/>
</dbReference>
<sequence>MGSVSQPRQARSSRPHRRSPLLTPQAIEIAREALIDCGETGVGEHVGVTGINKHVAIHRFAAEVPGYPGWEWNVVVACAEGSDEVTINELALVPAPSGHALAVPEWVPYSQRVRPGDLGPGDLMPAPADDPRLVESADSPQAASVEGPERRTRHLSLKGLQDAKHRWRVGNYGPTSEFAEKAALNCASCAFFIPAAEPIGRHFGVCVNEFSADGILVNATYGCGAHSETKLKTHDQPGEVFDDEKPIF</sequence>
<organism evidence="2 3">
    <name type="scientific">Corynebacterium tapiri</name>
    <dbReference type="NCBI Taxonomy" id="1448266"/>
    <lineage>
        <taxon>Bacteria</taxon>
        <taxon>Bacillati</taxon>
        <taxon>Actinomycetota</taxon>
        <taxon>Actinomycetes</taxon>
        <taxon>Mycobacteriales</taxon>
        <taxon>Corynebacteriaceae</taxon>
        <taxon>Corynebacterium</taxon>
    </lineage>
</organism>